<accession>A0ABV6QG19</accession>
<feature type="transmembrane region" description="Helical" evidence="1">
    <location>
        <begin position="46"/>
        <end position="65"/>
    </location>
</feature>
<evidence type="ECO:0008006" key="4">
    <source>
        <dbReference type="Google" id="ProtNLM"/>
    </source>
</evidence>
<feature type="transmembrane region" description="Helical" evidence="1">
    <location>
        <begin position="74"/>
        <end position="95"/>
    </location>
</feature>
<feature type="transmembrane region" description="Helical" evidence="1">
    <location>
        <begin position="101"/>
        <end position="118"/>
    </location>
</feature>
<gene>
    <name evidence="2" type="ORF">ACFFGN_03690</name>
</gene>
<keyword evidence="1" id="KW-0472">Membrane</keyword>
<evidence type="ECO:0000313" key="3">
    <source>
        <dbReference type="Proteomes" id="UP001589890"/>
    </source>
</evidence>
<keyword evidence="1" id="KW-0812">Transmembrane</keyword>
<evidence type="ECO:0000313" key="2">
    <source>
        <dbReference type="EMBL" id="MFC0623148.1"/>
    </source>
</evidence>
<feature type="transmembrane region" description="Helical" evidence="1">
    <location>
        <begin position="130"/>
        <end position="146"/>
    </location>
</feature>
<feature type="transmembrane region" description="Helical" evidence="1">
    <location>
        <begin position="20"/>
        <end position="40"/>
    </location>
</feature>
<keyword evidence="3" id="KW-1185">Reference proteome</keyword>
<keyword evidence="1" id="KW-1133">Transmembrane helix</keyword>
<dbReference type="EMBL" id="JBHLTC010000002">
    <property type="protein sequence ID" value="MFC0623148.1"/>
    <property type="molecule type" value="Genomic_DNA"/>
</dbReference>
<organism evidence="2 3">
    <name type="scientific">Kribbella deserti</name>
    <dbReference type="NCBI Taxonomy" id="1926257"/>
    <lineage>
        <taxon>Bacteria</taxon>
        <taxon>Bacillati</taxon>
        <taxon>Actinomycetota</taxon>
        <taxon>Actinomycetes</taxon>
        <taxon>Propionibacteriales</taxon>
        <taxon>Kribbellaceae</taxon>
        <taxon>Kribbella</taxon>
    </lineage>
</organism>
<name>A0ABV6QG19_9ACTN</name>
<evidence type="ECO:0000256" key="1">
    <source>
        <dbReference type="SAM" id="Phobius"/>
    </source>
</evidence>
<sequence>MNERDQRTDVLTGAERIGIACAGMMAALLFGACVAGSIAFLGTLGAMVIGVAVGGVAAGAGLHWFSGATGLGQLFGITTGILLAATGLFGIFPSLDHTNGLAILVGALLLAAAAMAMLTDVTPGKARRAVGVLMGLIALALLQRIFSVEHTWFDS</sequence>
<protein>
    <recommendedName>
        <fullName evidence="4">DUF4203 domain-containing protein</fullName>
    </recommendedName>
</protein>
<dbReference type="RefSeq" id="WP_380043839.1">
    <property type="nucleotide sequence ID" value="NZ_JBHLTC010000002.1"/>
</dbReference>
<comment type="caution">
    <text evidence="2">The sequence shown here is derived from an EMBL/GenBank/DDBJ whole genome shotgun (WGS) entry which is preliminary data.</text>
</comment>
<dbReference type="Proteomes" id="UP001589890">
    <property type="component" value="Unassembled WGS sequence"/>
</dbReference>
<reference evidence="2 3" key="1">
    <citation type="submission" date="2024-09" db="EMBL/GenBank/DDBJ databases">
        <authorList>
            <person name="Sun Q."/>
            <person name="Mori K."/>
        </authorList>
    </citation>
    <scope>NUCLEOTIDE SEQUENCE [LARGE SCALE GENOMIC DNA]</scope>
    <source>
        <strain evidence="2 3">CGMCC 1.15906</strain>
    </source>
</reference>
<dbReference type="PROSITE" id="PS51257">
    <property type="entry name" value="PROKAR_LIPOPROTEIN"/>
    <property type="match status" value="1"/>
</dbReference>
<proteinExistence type="predicted"/>